<keyword evidence="3" id="KW-1185">Reference proteome</keyword>
<comment type="caution">
    <text evidence="2">The sequence shown here is derived from an EMBL/GenBank/DDBJ whole genome shotgun (WGS) entry which is preliminary data.</text>
</comment>
<evidence type="ECO:0000313" key="2">
    <source>
        <dbReference type="EMBL" id="CAL1272423.1"/>
    </source>
</evidence>
<reference evidence="2 3" key="1">
    <citation type="submission" date="2024-04" db="EMBL/GenBank/DDBJ databases">
        <authorList>
            <person name="Rising A."/>
            <person name="Reimegard J."/>
            <person name="Sonavane S."/>
            <person name="Akerstrom W."/>
            <person name="Nylinder S."/>
            <person name="Hedman E."/>
            <person name="Kallberg Y."/>
        </authorList>
    </citation>
    <scope>NUCLEOTIDE SEQUENCE [LARGE SCALE GENOMIC DNA]</scope>
</reference>
<accession>A0AAV1ZL90</accession>
<dbReference type="GO" id="GO:0034198">
    <property type="term" value="P:cellular response to amino acid starvation"/>
    <property type="evidence" value="ECO:0007669"/>
    <property type="project" value="TreeGrafter"/>
</dbReference>
<dbReference type="GO" id="GO:1990130">
    <property type="term" value="C:GATOR1 complex"/>
    <property type="evidence" value="ECO:0007669"/>
    <property type="project" value="TreeGrafter"/>
</dbReference>
<dbReference type="AlphaFoldDB" id="A0AAV1ZL90"/>
<dbReference type="GO" id="GO:1904262">
    <property type="term" value="P:negative regulation of TORC1 signaling"/>
    <property type="evidence" value="ECO:0007669"/>
    <property type="project" value="TreeGrafter"/>
</dbReference>
<dbReference type="Pfam" id="PF19418">
    <property type="entry name" value="DEPDC5_CTD"/>
    <property type="match status" value="1"/>
</dbReference>
<feature type="domain" description="DEPDC5 C-terminal" evidence="1">
    <location>
        <begin position="13"/>
        <end position="146"/>
    </location>
</feature>
<evidence type="ECO:0000259" key="1">
    <source>
        <dbReference type="Pfam" id="PF19418"/>
    </source>
</evidence>
<dbReference type="PANTHER" id="PTHR13179:SF8">
    <property type="entry name" value="GATOR COMPLEX PROTEIN DEPDC5"/>
    <property type="match status" value="1"/>
</dbReference>
<dbReference type="GO" id="GO:0005096">
    <property type="term" value="F:GTPase activator activity"/>
    <property type="evidence" value="ECO:0007669"/>
    <property type="project" value="InterPro"/>
</dbReference>
<organism evidence="2 3">
    <name type="scientific">Larinioides sclopetarius</name>
    <dbReference type="NCBI Taxonomy" id="280406"/>
    <lineage>
        <taxon>Eukaryota</taxon>
        <taxon>Metazoa</taxon>
        <taxon>Ecdysozoa</taxon>
        <taxon>Arthropoda</taxon>
        <taxon>Chelicerata</taxon>
        <taxon>Arachnida</taxon>
        <taxon>Araneae</taxon>
        <taxon>Araneomorphae</taxon>
        <taxon>Entelegynae</taxon>
        <taxon>Araneoidea</taxon>
        <taxon>Araneidae</taxon>
        <taxon>Larinioides</taxon>
    </lineage>
</organism>
<dbReference type="EMBL" id="CAXIEN010000060">
    <property type="protein sequence ID" value="CAL1272423.1"/>
    <property type="molecule type" value="Genomic_DNA"/>
</dbReference>
<dbReference type="GO" id="GO:0005765">
    <property type="term" value="C:lysosomal membrane"/>
    <property type="evidence" value="ECO:0007669"/>
    <property type="project" value="TreeGrafter"/>
</dbReference>
<evidence type="ECO:0000313" key="3">
    <source>
        <dbReference type="Proteomes" id="UP001497382"/>
    </source>
</evidence>
<gene>
    <name evidence="2" type="ORF">LARSCL_LOCUS6375</name>
</gene>
<dbReference type="InterPro" id="IPR027244">
    <property type="entry name" value="IML1"/>
</dbReference>
<dbReference type="PANTHER" id="PTHR13179">
    <property type="entry name" value="DEP DOMAIN CONTAINING PROTEIN 5"/>
    <property type="match status" value="1"/>
</dbReference>
<dbReference type="GO" id="GO:0010508">
    <property type="term" value="P:positive regulation of autophagy"/>
    <property type="evidence" value="ECO:0007669"/>
    <property type="project" value="TreeGrafter"/>
</dbReference>
<proteinExistence type="predicted"/>
<name>A0AAV1ZL90_9ARAC</name>
<dbReference type="InterPro" id="IPR045838">
    <property type="entry name" value="DEPDC5_CTD"/>
</dbReference>
<sequence>METSVQAFDEEGLLKLQEKILCKFGFIPYRNPDASAPPQYVHVSGSMFIMLPVRPKESKKINGKHLAAKPLDLHQISSPHDEYITRHFSGVKNKRLSLLNAETDTKIGFLWSWNYMITKRWKNAGTVDENFMRKVMRDFRSFCLNHNSRLEDFWKYSDMSEFSQGHSIVNDLEF</sequence>
<protein>
    <recommendedName>
        <fullName evidence="1">DEPDC5 C-terminal domain-containing protein</fullName>
    </recommendedName>
</protein>
<dbReference type="Proteomes" id="UP001497382">
    <property type="component" value="Unassembled WGS sequence"/>
</dbReference>